<accession>A0A927BAQ7</accession>
<keyword evidence="3" id="KW-0732">Signal</keyword>
<protein>
    <submittedName>
        <fullName evidence="6">T9SS type A sorting domain-containing protein</fullName>
    </submittedName>
</protein>
<evidence type="ECO:0000259" key="5">
    <source>
        <dbReference type="Pfam" id="PF18962"/>
    </source>
</evidence>
<feature type="domain" description="Secretion system C-terminal sorting" evidence="5">
    <location>
        <begin position="946"/>
        <end position="1020"/>
    </location>
</feature>
<dbReference type="PANTHER" id="PTHR13802:SF52">
    <property type="entry name" value="MUCIN-4"/>
    <property type="match status" value="1"/>
</dbReference>
<evidence type="ECO:0000313" key="7">
    <source>
        <dbReference type="Proteomes" id="UP000612233"/>
    </source>
</evidence>
<dbReference type="Pfam" id="PF18962">
    <property type="entry name" value="Por_Secre_tail"/>
    <property type="match status" value="1"/>
</dbReference>
<organism evidence="6 7">
    <name type="scientific">Hymenobacter montanus</name>
    <dbReference type="NCBI Taxonomy" id="2771359"/>
    <lineage>
        <taxon>Bacteria</taxon>
        <taxon>Pseudomonadati</taxon>
        <taxon>Bacteroidota</taxon>
        <taxon>Cytophagia</taxon>
        <taxon>Cytophagales</taxon>
        <taxon>Hymenobacteraceae</taxon>
        <taxon>Hymenobacter</taxon>
    </lineage>
</organism>
<feature type="signal peptide" evidence="3">
    <location>
        <begin position="1"/>
        <end position="28"/>
    </location>
</feature>
<keyword evidence="7" id="KW-1185">Reference proteome</keyword>
<dbReference type="AlphaFoldDB" id="A0A927BAQ7"/>
<evidence type="ECO:0000256" key="1">
    <source>
        <dbReference type="ARBA" id="ARBA00023157"/>
    </source>
</evidence>
<evidence type="ECO:0000256" key="3">
    <source>
        <dbReference type="SAM" id="SignalP"/>
    </source>
</evidence>
<evidence type="ECO:0000256" key="2">
    <source>
        <dbReference type="SAM" id="MobiDB-lite"/>
    </source>
</evidence>
<dbReference type="InterPro" id="IPR051495">
    <property type="entry name" value="Epithelial_Barrier/Signaling"/>
</dbReference>
<comment type="caution">
    <text evidence="6">The sequence shown here is derived from an EMBL/GenBank/DDBJ whole genome shotgun (WGS) entry which is preliminary data.</text>
</comment>
<dbReference type="Pfam" id="PF06119">
    <property type="entry name" value="NIDO"/>
    <property type="match status" value="1"/>
</dbReference>
<dbReference type="GO" id="GO:0007160">
    <property type="term" value="P:cell-matrix adhesion"/>
    <property type="evidence" value="ECO:0007669"/>
    <property type="project" value="InterPro"/>
</dbReference>
<dbReference type="InterPro" id="IPR003886">
    <property type="entry name" value="NIDO_dom"/>
</dbReference>
<evidence type="ECO:0000259" key="4">
    <source>
        <dbReference type="Pfam" id="PF06119"/>
    </source>
</evidence>
<evidence type="ECO:0000313" key="6">
    <source>
        <dbReference type="EMBL" id="MBD2766652.1"/>
    </source>
</evidence>
<sequence>MQTLLSPLYRILLVLVLLMATWHSPARAQQPAHNWSPTDTDPGYQARKDEQARRWAAGHPSQRYAPGRTPLARPACFEPFDTTASGGWSRLRRDDDNSSGSIPLGFNFSLFGTIYNRVYINTNGNITFDRPLDAYTPAGFPINTPMIAAFWADVDTRGPDDRGTGSGSVWYKVFPDRLVVVWNRVGYFSRRIDRKNTFQLVIKANTAPGFTGNDVLISYDDMQWTSGDTGGSGGFGRDLATVGANRGNGVDYIQTGRFNINNDQAPNSPTVGAPGGVDWLDGKCLGYEVGPRDNIPPAVAGLPAGNIITVNQGETRTLSLQFSGPEVTQTVNVTSELNGLCSAAEFTTENNSSNPNLLFFVTGSDCNIGTTDVTFTAVDNGTPTGVSVFTLRVVVNPPLPDGQWTGAVSTDYTNPANWNNNTVPGRTDNVTIPGGVVNFPVLNVPAAANSFTVADGASMTVAAGGALSLSGNLTNNGIVSGAGTLLATGTTTQQFGGSKDISIANLTVGPAGLQLNRPLMVAQVLLLNGSLVSNGNLTLRSDENGTAMVVNNGAAVVVGSATVQRYLDPSLNAGLGYRQFAAPVSNTTLADLATPNFSPRVNSNYNTAANPGSVTPFPNVFFYNQGLVATTGNGANADFDKGWVSPASTSEPMVPGKGYTVNLSGGQVLDFVGTLGNGSVVQSALLRGSQDQAGWHLLGNPYPAPIDWTQAFLGSSGLANAVHVFKSSGQYSGTYASFVNGIGTNGGTSIIPVAQGFLVRTSAPGITGSLNLTNAARLTTYTNAALQRTAETRPLLRLDLQAANGSTEQAAIYFQSGATAAFDQAFDAFRIGNSSSVQLGTLAGAEELAINGLPALGTSEVTVPLVVRVARAGAYSLRATDLLNLPSGWTVTLRDALTGRTVDLQRNPVYTCTLEPSQAPTRFSVQFSPGRVLANASPQLSAQVSVYPNPAREQVWLSLPALKQPVEVLVLNALGQQVQRHQVPAGRSSVAALPLAGLAKGVYTLRISLSEGVVTKRLVVE</sequence>
<dbReference type="NCBIfam" id="TIGR04183">
    <property type="entry name" value="Por_Secre_tail"/>
    <property type="match status" value="1"/>
</dbReference>
<name>A0A927BAQ7_9BACT</name>
<dbReference type="PANTHER" id="PTHR13802">
    <property type="entry name" value="MUCIN 4-RELATED"/>
    <property type="match status" value="1"/>
</dbReference>
<dbReference type="InterPro" id="IPR026444">
    <property type="entry name" value="Secre_tail"/>
</dbReference>
<gene>
    <name evidence="6" type="ORF">IC235_01945</name>
</gene>
<feature type="chain" id="PRO_5037979611" evidence="3">
    <location>
        <begin position="29"/>
        <end position="1021"/>
    </location>
</feature>
<keyword evidence="1" id="KW-1015">Disulfide bond</keyword>
<dbReference type="RefSeq" id="WP_191003486.1">
    <property type="nucleotide sequence ID" value="NZ_JACXAD010000002.1"/>
</dbReference>
<feature type="region of interest" description="Disordered" evidence="2">
    <location>
        <begin position="28"/>
        <end position="71"/>
    </location>
</feature>
<proteinExistence type="predicted"/>
<reference evidence="6" key="1">
    <citation type="submission" date="2020-09" db="EMBL/GenBank/DDBJ databases">
        <authorList>
            <person name="Kim M.K."/>
        </authorList>
    </citation>
    <scope>NUCLEOTIDE SEQUENCE</scope>
    <source>
        <strain evidence="6">BT664</strain>
    </source>
</reference>
<dbReference type="EMBL" id="JACXAD010000002">
    <property type="protein sequence ID" value="MBD2766652.1"/>
    <property type="molecule type" value="Genomic_DNA"/>
</dbReference>
<dbReference type="Proteomes" id="UP000612233">
    <property type="component" value="Unassembled WGS sequence"/>
</dbReference>
<feature type="domain" description="NIDO" evidence="4">
    <location>
        <begin position="117"/>
        <end position="254"/>
    </location>
</feature>